<dbReference type="GO" id="GO:0042632">
    <property type="term" value="P:cholesterol homeostasis"/>
    <property type="evidence" value="ECO:0007669"/>
    <property type="project" value="TreeGrafter"/>
</dbReference>
<dbReference type="OrthoDB" id="66620at2759"/>
<keyword evidence="4 6" id="KW-1133">Transmembrane helix</keyword>
<feature type="transmembrane region" description="Helical" evidence="6">
    <location>
        <begin position="12"/>
        <end position="37"/>
    </location>
</feature>
<keyword evidence="3 6" id="KW-0812">Transmembrane</keyword>
<evidence type="ECO:0000256" key="2">
    <source>
        <dbReference type="ARBA" id="ARBA00022448"/>
    </source>
</evidence>
<dbReference type="InterPro" id="IPR013525">
    <property type="entry name" value="ABC2_TM"/>
</dbReference>
<evidence type="ECO:0000256" key="1">
    <source>
        <dbReference type="ARBA" id="ARBA00004141"/>
    </source>
</evidence>
<dbReference type="STRING" id="623744.A0A553NHK5"/>
<dbReference type="GO" id="GO:0043235">
    <property type="term" value="C:receptor complex"/>
    <property type="evidence" value="ECO:0007669"/>
    <property type="project" value="TreeGrafter"/>
</dbReference>
<keyword evidence="2" id="KW-0813">Transport</keyword>
<name>A0A553NHK5_9TELE</name>
<evidence type="ECO:0000313" key="9">
    <source>
        <dbReference type="Proteomes" id="UP000316079"/>
    </source>
</evidence>
<dbReference type="PANTHER" id="PTHR48041:SF71">
    <property type="entry name" value="ATP-BINDING CASSETTE SUB-FAMILY G MEMBER 8"/>
    <property type="match status" value="1"/>
</dbReference>
<dbReference type="EMBL" id="SRMA01026961">
    <property type="protein sequence ID" value="TRY64889.1"/>
    <property type="molecule type" value="Genomic_DNA"/>
</dbReference>
<feature type="transmembrane region" description="Helical" evidence="6">
    <location>
        <begin position="214"/>
        <end position="236"/>
    </location>
</feature>
<evidence type="ECO:0000259" key="7">
    <source>
        <dbReference type="Pfam" id="PF01061"/>
    </source>
</evidence>
<dbReference type="GO" id="GO:0120020">
    <property type="term" value="F:cholesterol transfer activity"/>
    <property type="evidence" value="ECO:0007669"/>
    <property type="project" value="TreeGrafter"/>
</dbReference>
<dbReference type="GO" id="GO:0005886">
    <property type="term" value="C:plasma membrane"/>
    <property type="evidence" value="ECO:0007669"/>
    <property type="project" value="TreeGrafter"/>
</dbReference>
<evidence type="ECO:0000256" key="4">
    <source>
        <dbReference type="ARBA" id="ARBA00022989"/>
    </source>
</evidence>
<dbReference type="InterPro" id="IPR050352">
    <property type="entry name" value="ABCG_transporters"/>
</dbReference>
<evidence type="ECO:0000313" key="8">
    <source>
        <dbReference type="EMBL" id="TRY64889.1"/>
    </source>
</evidence>
<feature type="transmembrane region" description="Helical" evidence="6">
    <location>
        <begin position="127"/>
        <end position="152"/>
    </location>
</feature>
<dbReference type="GO" id="GO:0033344">
    <property type="term" value="P:cholesterol efflux"/>
    <property type="evidence" value="ECO:0007669"/>
    <property type="project" value="TreeGrafter"/>
</dbReference>
<dbReference type="Proteomes" id="UP000316079">
    <property type="component" value="Unassembled WGS sequence"/>
</dbReference>
<dbReference type="Pfam" id="PF01061">
    <property type="entry name" value="ABC2_membrane"/>
    <property type="match status" value="1"/>
</dbReference>
<organism evidence="8 9">
    <name type="scientific">Danionella cerebrum</name>
    <dbReference type="NCBI Taxonomy" id="2873325"/>
    <lineage>
        <taxon>Eukaryota</taxon>
        <taxon>Metazoa</taxon>
        <taxon>Chordata</taxon>
        <taxon>Craniata</taxon>
        <taxon>Vertebrata</taxon>
        <taxon>Euteleostomi</taxon>
        <taxon>Actinopterygii</taxon>
        <taxon>Neopterygii</taxon>
        <taxon>Teleostei</taxon>
        <taxon>Ostariophysi</taxon>
        <taxon>Cypriniformes</taxon>
        <taxon>Danionidae</taxon>
        <taxon>Danioninae</taxon>
        <taxon>Danionella</taxon>
    </lineage>
</organism>
<protein>
    <recommendedName>
        <fullName evidence="7">ABC-2 type transporter transmembrane domain-containing protein</fullName>
    </recommendedName>
</protein>
<sequence length="249" mass="28416">MLARQVFNDYRDLVTLVVHGLEALLMSLLIGFLYYGAEGQGLSVQDTVALLYMIGALTPFAVVLDVIAKCHSERAMLYHELEDGMYSVTPYFFAKILGELPEHCAFTLVYGVPIYWLAGLNSAPDRFLLNLLLVWLMVYCSRCMALFVSAALPTLQTSSFMGNALFTVFYLTGGFVISLENMWLVASWFSYISFVRWGFEGMLQVVEMMKMNQYPLYSCYLVLIAVALIFILLYYLSLRFIKQKSNQDW</sequence>
<feature type="transmembrane region" description="Helical" evidence="6">
    <location>
        <begin position="49"/>
        <end position="68"/>
    </location>
</feature>
<evidence type="ECO:0000256" key="5">
    <source>
        <dbReference type="ARBA" id="ARBA00023136"/>
    </source>
</evidence>
<feature type="transmembrane region" description="Helical" evidence="6">
    <location>
        <begin position="164"/>
        <end position="194"/>
    </location>
</feature>
<dbReference type="PANTHER" id="PTHR48041">
    <property type="entry name" value="ABC TRANSPORTER G FAMILY MEMBER 28"/>
    <property type="match status" value="1"/>
</dbReference>
<comment type="subcellular location">
    <subcellularLocation>
        <location evidence="1">Membrane</location>
        <topology evidence="1">Multi-pass membrane protein</topology>
    </subcellularLocation>
</comment>
<keyword evidence="9" id="KW-1185">Reference proteome</keyword>
<evidence type="ECO:0000256" key="3">
    <source>
        <dbReference type="ARBA" id="ARBA00022692"/>
    </source>
</evidence>
<proteinExistence type="predicted"/>
<reference evidence="8 9" key="1">
    <citation type="journal article" date="2019" name="Sci. Data">
        <title>Hybrid genome assembly and annotation of Danionella translucida.</title>
        <authorList>
            <person name="Kadobianskyi M."/>
            <person name="Schulze L."/>
            <person name="Schuelke M."/>
            <person name="Judkewitz B."/>
        </authorList>
    </citation>
    <scope>NUCLEOTIDE SEQUENCE [LARGE SCALE GENOMIC DNA]</scope>
    <source>
        <strain evidence="8 9">Bolton</strain>
    </source>
</reference>
<accession>A0A553NHK5</accession>
<keyword evidence="5 6" id="KW-0472">Membrane</keyword>
<dbReference type="GO" id="GO:0140359">
    <property type="term" value="F:ABC-type transporter activity"/>
    <property type="evidence" value="ECO:0007669"/>
    <property type="project" value="InterPro"/>
</dbReference>
<feature type="domain" description="ABC-2 type transporter transmembrane" evidence="7">
    <location>
        <begin position="1"/>
        <end position="205"/>
    </location>
</feature>
<dbReference type="AlphaFoldDB" id="A0A553NHK5"/>
<evidence type="ECO:0000256" key="6">
    <source>
        <dbReference type="SAM" id="Phobius"/>
    </source>
</evidence>
<comment type="caution">
    <text evidence="8">The sequence shown here is derived from an EMBL/GenBank/DDBJ whole genome shotgun (WGS) entry which is preliminary data.</text>
</comment>
<gene>
    <name evidence="8" type="ORF">DNTS_024590</name>
</gene>